<dbReference type="InterPro" id="IPR003838">
    <property type="entry name" value="ABC3_permease_C"/>
</dbReference>
<comment type="subcellular location">
    <subcellularLocation>
        <location evidence="1">Cell membrane</location>
        <topology evidence="1">Multi-pass membrane protein</topology>
    </subcellularLocation>
</comment>
<sequence length="839" mass="89879">MDWSFLRLGWRTLWRDARAGSLRLLVVAVTLAVAALCAVGFFSDRLQRGLQRDALQLLGGDAVVVSDNPTPTAFIERARALGLRSVTSISFATMARTEDAQGGATKLVALKSVEPGYPLRGSLRVQAQPGGPEQSTRETPARGTVWVDAALLEALGLRIGDALLLGDARFRITHTIAFEPDRGAGFINFAPRAMIAAADLAATGLVQPASRLTYRFAVAGSPAAVRSFVRWAEAELKQPGVRGVRLETLETGRPEMRQTLERADKFLNLVALLAALLSAVAVALAARSFAAAHLDTAALLRVLGQSQRSIAGAYGMEFALLGLFASGLGVALGYAVHLGFVQLLAGLVEAGLPAPSGRPVAFGLGVGLTLLLAFGLPPVLQLAQVPPLRVLRRDVGGLRPASLGVLGVGTLGFAALLLAVGRDLKLGLIAVGGFAAAVLLFAALAWGAVRLLRAWVRRATAPRWWILAVRQLAARPAYTVVQISSLAVGLLALVLLVLLRTDLISSWRQATPPDAPNRFVINILPEQAQAFRARLHAAGVRQYDWYPMVRGRLVAINGQPVGSDSFTEDRAKQLVEREFNLSYTSTMPEHNALVAGRWVAHEPDALSIEEGLAKTLGLRLGDRLRFDIAGVQSEARITSVRKVDWSSMRANFFVLYPLDRLDGVAVTYLAAFRAPALPGFDNALVREFPNLTVVDLSQTLSQVQRVLDQVIAAVEFLFVFTLAAGLMVLFAAVSATREERAREFAILRALGASARLLRAVQRAELLTVGLLAGLLASVAALAVGWALAHYVFDFAWTAPLWVPLAGALAGALLALAAGWWGLREVLRRPVMETLRRAAE</sequence>
<feature type="transmembrane region" description="Helical" evidence="6">
    <location>
        <begin position="800"/>
        <end position="822"/>
    </location>
</feature>
<dbReference type="EMBL" id="QPJU01000005">
    <property type="protein sequence ID" value="RCX09567.1"/>
    <property type="molecule type" value="Genomic_DNA"/>
</dbReference>
<dbReference type="RefSeq" id="WP_114483422.1">
    <property type="nucleotide sequence ID" value="NZ_QPJU01000005.1"/>
</dbReference>
<comment type="caution">
    <text evidence="8">The sequence shown here is derived from an EMBL/GenBank/DDBJ whole genome shotgun (WGS) entry which is preliminary data.</text>
</comment>
<dbReference type="OrthoDB" id="5292592at2"/>
<dbReference type="GO" id="GO:0005886">
    <property type="term" value="C:plasma membrane"/>
    <property type="evidence" value="ECO:0007669"/>
    <property type="project" value="UniProtKB-SubCell"/>
</dbReference>
<feature type="transmembrane region" description="Helical" evidence="6">
    <location>
        <begin position="765"/>
        <end position="788"/>
    </location>
</feature>
<feature type="transmembrane region" description="Helical" evidence="6">
    <location>
        <begin position="477"/>
        <end position="499"/>
    </location>
</feature>
<feature type="transmembrane region" description="Helical" evidence="6">
    <location>
        <begin position="426"/>
        <end position="449"/>
    </location>
</feature>
<evidence type="ECO:0000313" key="8">
    <source>
        <dbReference type="EMBL" id="RCX09567.1"/>
    </source>
</evidence>
<accession>A0A369AN03</accession>
<reference evidence="8 9" key="1">
    <citation type="submission" date="2018-07" db="EMBL/GenBank/DDBJ databases">
        <title>Genomic Encyclopedia of Type Strains, Phase IV (KMG-IV): sequencing the most valuable type-strain genomes for metagenomic binning, comparative biology and taxonomic classification.</title>
        <authorList>
            <person name="Goeker M."/>
        </authorList>
    </citation>
    <scope>NUCLEOTIDE SEQUENCE [LARGE SCALE GENOMIC DNA]</scope>
    <source>
        <strain evidence="8 9">DSM 100911</strain>
    </source>
</reference>
<evidence type="ECO:0000313" key="9">
    <source>
        <dbReference type="Proteomes" id="UP000252174"/>
    </source>
</evidence>
<keyword evidence="2" id="KW-1003">Cell membrane</keyword>
<evidence type="ECO:0000256" key="3">
    <source>
        <dbReference type="ARBA" id="ARBA00022692"/>
    </source>
</evidence>
<evidence type="ECO:0000259" key="7">
    <source>
        <dbReference type="Pfam" id="PF02687"/>
    </source>
</evidence>
<evidence type="ECO:0000256" key="4">
    <source>
        <dbReference type="ARBA" id="ARBA00022989"/>
    </source>
</evidence>
<keyword evidence="3 6" id="KW-0812">Transmembrane</keyword>
<protein>
    <submittedName>
        <fullName evidence="8">Putative ABC transport system permease protein</fullName>
    </submittedName>
</protein>
<feature type="transmembrane region" description="Helical" evidence="6">
    <location>
        <begin position="360"/>
        <end position="380"/>
    </location>
</feature>
<feature type="transmembrane region" description="Helical" evidence="6">
    <location>
        <begin position="318"/>
        <end position="340"/>
    </location>
</feature>
<dbReference type="Pfam" id="PF02687">
    <property type="entry name" value="FtsX"/>
    <property type="match status" value="2"/>
</dbReference>
<dbReference type="InterPro" id="IPR038766">
    <property type="entry name" value="Membrane_comp_ABC_pdt"/>
</dbReference>
<dbReference type="Proteomes" id="UP000252174">
    <property type="component" value="Unassembled WGS sequence"/>
</dbReference>
<dbReference type="PANTHER" id="PTHR30287">
    <property type="entry name" value="MEMBRANE COMPONENT OF PREDICTED ABC SUPERFAMILY METABOLITE UPTAKE TRANSPORTER"/>
    <property type="match status" value="1"/>
</dbReference>
<evidence type="ECO:0000256" key="2">
    <source>
        <dbReference type="ARBA" id="ARBA00022475"/>
    </source>
</evidence>
<feature type="domain" description="ABC3 transporter permease C-terminal" evidence="7">
    <location>
        <begin position="716"/>
        <end position="829"/>
    </location>
</feature>
<evidence type="ECO:0000256" key="1">
    <source>
        <dbReference type="ARBA" id="ARBA00004651"/>
    </source>
</evidence>
<gene>
    <name evidence="8" type="ORF">DFR45_105198</name>
</gene>
<keyword evidence="9" id="KW-1185">Reference proteome</keyword>
<keyword evidence="4 6" id="KW-1133">Transmembrane helix</keyword>
<feature type="transmembrane region" description="Helical" evidence="6">
    <location>
        <begin position="401"/>
        <end position="420"/>
    </location>
</feature>
<dbReference type="PANTHER" id="PTHR30287:SF1">
    <property type="entry name" value="INNER MEMBRANE PROTEIN"/>
    <property type="match status" value="1"/>
</dbReference>
<feature type="transmembrane region" description="Helical" evidence="6">
    <location>
        <begin position="266"/>
        <end position="284"/>
    </location>
</feature>
<keyword evidence="5 6" id="KW-0472">Membrane</keyword>
<evidence type="ECO:0000256" key="5">
    <source>
        <dbReference type="ARBA" id="ARBA00023136"/>
    </source>
</evidence>
<feature type="domain" description="ABC3 transporter permease C-terminal" evidence="7">
    <location>
        <begin position="269"/>
        <end position="384"/>
    </location>
</feature>
<evidence type="ECO:0000256" key="6">
    <source>
        <dbReference type="SAM" id="Phobius"/>
    </source>
</evidence>
<proteinExistence type="predicted"/>
<organism evidence="8 9">
    <name type="scientific">Extensimonas vulgaris</name>
    <dbReference type="NCBI Taxonomy" id="1031594"/>
    <lineage>
        <taxon>Bacteria</taxon>
        <taxon>Pseudomonadati</taxon>
        <taxon>Pseudomonadota</taxon>
        <taxon>Betaproteobacteria</taxon>
        <taxon>Burkholderiales</taxon>
        <taxon>Comamonadaceae</taxon>
        <taxon>Extensimonas</taxon>
    </lineage>
</organism>
<feature type="transmembrane region" description="Helical" evidence="6">
    <location>
        <begin position="20"/>
        <end position="42"/>
    </location>
</feature>
<feature type="transmembrane region" description="Helical" evidence="6">
    <location>
        <begin position="710"/>
        <end position="733"/>
    </location>
</feature>
<name>A0A369AN03_9BURK</name>
<dbReference type="AlphaFoldDB" id="A0A369AN03"/>